<feature type="coiled-coil region" evidence="3">
    <location>
        <begin position="240"/>
        <end position="303"/>
    </location>
</feature>
<keyword evidence="6" id="KW-1185">Reference proteome</keyword>
<evidence type="ECO:0000313" key="6">
    <source>
        <dbReference type="Proteomes" id="UP000605970"/>
    </source>
</evidence>
<evidence type="ECO:0000313" key="5">
    <source>
        <dbReference type="EMBL" id="KAF7633531.1"/>
    </source>
</evidence>
<sequence length="481" mass="55891">MLIVFILMFINNATCKKVIYWNQHPCPNCENWCAKNTNFTCNYNCEYNREQTIFHEEWGVYEDLNYGEEMKLVNIEIEYRYDYLVAPLNEFAMSKKDINIKKFCAKMSKNYKCEFNSFSYPLCSFDFSPYDKGMDICCKRIKKCYNDEPDSSILLTKECSGIDFLPSTPNYIIKIFPLKNNKNNSYWTILRWHMPYFAEKCGMKCENGRLIDSTKEVVLENREMIEEQDKKFENFKNELLAKHEKEREQDKKDMENYLEKYTEHFTGIVDNLKEDLKEERTQRQNLQNEVIELRQNYGKLSLITKQIKESKDKKTKKLQHERRTNDFCDPHYKPRVKDGGLFNRIEYGVDVAIKILPFGKTAKTFTCSVISKNTCKTTTGKWSCGASGDGKSKTFSTSEVGVCIAARSGCNKGSTFDSINDCCVIHDNCYRITNNRDNCDINFCICLRIAASKDNNPECLHITSIGICVGGHIGGKFVDSD</sequence>
<dbReference type="InterPro" id="IPR033113">
    <property type="entry name" value="PLA2_histidine"/>
</dbReference>
<keyword evidence="3" id="KW-0175">Coiled coil</keyword>
<dbReference type="EMBL" id="JABEBT010000074">
    <property type="protein sequence ID" value="KAF7633531.1"/>
    <property type="molecule type" value="Genomic_DNA"/>
</dbReference>
<keyword evidence="4" id="KW-0732">Signal</keyword>
<dbReference type="OrthoDB" id="5869656at2759"/>
<evidence type="ECO:0000256" key="3">
    <source>
        <dbReference type="SAM" id="Coils"/>
    </source>
</evidence>
<dbReference type="Proteomes" id="UP000605970">
    <property type="component" value="Unassembled WGS sequence"/>
</dbReference>
<dbReference type="PROSITE" id="PS00118">
    <property type="entry name" value="PA2_HIS"/>
    <property type="match status" value="1"/>
</dbReference>
<keyword evidence="2" id="KW-0964">Secreted</keyword>
<dbReference type="GO" id="GO:0050482">
    <property type="term" value="P:arachidonate secretion"/>
    <property type="evidence" value="ECO:0007669"/>
    <property type="project" value="InterPro"/>
</dbReference>
<name>A0A8S9ZJT9_9BILA</name>
<dbReference type="GO" id="GO:0006644">
    <property type="term" value="P:phospholipid metabolic process"/>
    <property type="evidence" value="ECO:0007669"/>
    <property type="project" value="InterPro"/>
</dbReference>
<dbReference type="InterPro" id="IPR036444">
    <property type="entry name" value="PLipase_A2_dom_sf"/>
</dbReference>
<gene>
    <name evidence="5" type="ORF">Mgra_00007024</name>
</gene>
<reference evidence="5" key="1">
    <citation type="journal article" date="2020" name="Ecol. Evol.">
        <title>Genome structure and content of the rice root-knot nematode (Meloidogyne graminicola).</title>
        <authorList>
            <person name="Phan N.T."/>
            <person name="Danchin E.G.J."/>
            <person name="Klopp C."/>
            <person name="Perfus-Barbeoch L."/>
            <person name="Kozlowski D.K."/>
            <person name="Koutsovoulos G.D."/>
            <person name="Lopez-Roques C."/>
            <person name="Bouchez O."/>
            <person name="Zahm M."/>
            <person name="Besnard G."/>
            <person name="Bellafiore S."/>
        </authorList>
    </citation>
    <scope>NUCLEOTIDE SEQUENCE</scope>
    <source>
        <strain evidence="5">VN-18</strain>
    </source>
</reference>
<evidence type="ECO:0000256" key="2">
    <source>
        <dbReference type="ARBA" id="ARBA00022525"/>
    </source>
</evidence>
<evidence type="ECO:0008006" key="7">
    <source>
        <dbReference type="Google" id="ProtNLM"/>
    </source>
</evidence>
<comment type="caution">
    <text evidence="5">The sequence shown here is derived from an EMBL/GenBank/DDBJ whole genome shotgun (WGS) entry which is preliminary data.</text>
</comment>
<dbReference type="SUPFAM" id="SSF48619">
    <property type="entry name" value="Phospholipase A2, PLA2"/>
    <property type="match status" value="1"/>
</dbReference>
<organism evidence="5 6">
    <name type="scientific">Meloidogyne graminicola</name>
    <dbReference type="NCBI Taxonomy" id="189291"/>
    <lineage>
        <taxon>Eukaryota</taxon>
        <taxon>Metazoa</taxon>
        <taxon>Ecdysozoa</taxon>
        <taxon>Nematoda</taxon>
        <taxon>Chromadorea</taxon>
        <taxon>Rhabditida</taxon>
        <taxon>Tylenchina</taxon>
        <taxon>Tylenchomorpha</taxon>
        <taxon>Tylenchoidea</taxon>
        <taxon>Meloidogynidae</taxon>
        <taxon>Meloidogyninae</taxon>
        <taxon>Meloidogyne</taxon>
    </lineage>
</organism>
<protein>
    <recommendedName>
        <fullName evidence="7">Phospholipase A(2)</fullName>
    </recommendedName>
</protein>
<proteinExistence type="predicted"/>
<accession>A0A8S9ZJT9</accession>
<dbReference type="GO" id="GO:0004623">
    <property type="term" value="F:phospholipase A2 activity"/>
    <property type="evidence" value="ECO:0007669"/>
    <property type="project" value="InterPro"/>
</dbReference>
<dbReference type="GO" id="GO:0005576">
    <property type="term" value="C:extracellular region"/>
    <property type="evidence" value="ECO:0007669"/>
    <property type="project" value="UniProtKB-SubCell"/>
</dbReference>
<comment type="subcellular location">
    <subcellularLocation>
        <location evidence="1">Secreted</location>
    </subcellularLocation>
</comment>
<evidence type="ECO:0000256" key="1">
    <source>
        <dbReference type="ARBA" id="ARBA00004613"/>
    </source>
</evidence>
<evidence type="ECO:0000256" key="4">
    <source>
        <dbReference type="SAM" id="SignalP"/>
    </source>
</evidence>
<feature type="chain" id="PRO_5035769269" description="Phospholipase A(2)" evidence="4">
    <location>
        <begin position="16"/>
        <end position="481"/>
    </location>
</feature>
<dbReference type="AlphaFoldDB" id="A0A8S9ZJT9"/>
<feature type="signal peptide" evidence="4">
    <location>
        <begin position="1"/>
        <end position="15"/>
    </location>
</feature>